<proteinExistence type="inferred from homology"/>
<dbReference type="Gene3D" id="3.20.20.120">
    <property type="entry name" value="Enolase-like C-terminal domain"/>
    <property type="match status" value="1"/>
</dbReference>
<comment type="caution">
    <text evidence="7">The sequence shown here is derived from an EMBL/GenBank/DDBJ whole genome shotgun (WGS) entry which is preliminary data.</text>
</comment>
<gene>
    <name evidence="7" type="ORF">RJT34_11626</name>
</gene>
<dbReference type="InterPro" id="IPR020810">
    <property type="entry name" value="Enolase_C"/>
</dbReference>
<dbReference type="Proteomes" id="UP001359559">
    <property type="component" value="Unassembled WGS sequence"/>
</dbReference>
<dbReference type="EC" id="4.2.1.11" evidence="3"/>
<keyword evidence="8" id="KW-1185">Reference proteome</keyword>
<organism evidence="7 8">
    <name type="scientific">Clitoria ternatea</name>
    <name type="common">Butterfly pea</name>
    <dbReference type="NCBI Taxonomy" id="43366"/>
    <lineage>
        <taxon>Eukaryota</taxon>
        <taxon>Viridiplantae</taxon>
        <taxon>Streptophyta</taxon>
        <taxon>Embryophyta</taxon>
        <taxon>Tracheophyta</taxon>
        <taxon>Spermatophyta</taxon>
        <taxon>Magnoliopsida</taxon>
        <taxon>eudicotyledons</taxon>
        <taxon>Gunneridae</taxon>
        <taxon>Pentapetalae</taxon>
        <taxon>rosids</taxon>
        <taxon>fabids</taxon>
        <taxon>Fabales</taxon>
        <taxon>Fabaceae</taxon>
        <taxon>Papilionoideae</taxon>
        <taxon>50 kb inversion clade</taxon>
        <taxon>NPAAA clade</taxon>
        <taxon>indigoferoid/millettioid clade</taxon>
        <taxon>Phaseoleae</taxon>
        <taxon>Clitoria</taxon>
    </lineage>
</organism>
<accession>A0AAN9JM82</accession>
<dbReference type="AlphaFoldDB" id="A0AAN9JM82"/>
<sequence>MLAEVPPFYGDSAVNIFEAVVRANIRFSTRIFKSAVIKKKYRQYATNVGDEGGFAPNIQDNKEGLELLKTAIANASYTRKVVIGMDVAALKFYDNKGKTYDLNFKEEDPFDQDDWENYSKLIAEIGQ</sequence>
<dbReference type="PANTHER" id="PTHR11902">
    <property type="entry name" value="ENOLASE"/>
    <property type="match status" value="1"/>
</dbReference>
<dbReference type="EMBL" id="JAYKXN010000003">
    <property type="protein sequence ID" value="KAK7300776.1"/>
    <property type="molecule type" value="Genomic_DNA"/>
</dbReference>
<feature type="domain" description="Enolase C-terminal TIM barrel" evidence="6">
    <location>
        <begin position="3"/>
        <end position="127"/>
    </location>
</feature>
<dbReference type="GO" id="GO:0006096">
    <property type="term" value="P:glycolytic process"/>
    <property type="evidence" value="ECO:0007669"/>
    <property type="project" value="UniProtKB-KW"/>
</dbReference>
<evidence type="ECO:0000313" key="7">
    <source>
        <dbReference type="EMBL" id="KAK7300776.1"/>
    </source>
</evidence>
<dbReference type="SUPFAM" id="SSF51604">
    <property type="entry name" value="Enolase C-terminal domain-like"/>
    <property type="match status" value="1"/>
</dbReference>
<name>A0AAN9JM82_CLITE</name>
<dbReference type="InterPro" id="IPR036849">
    <property type="entry name" value="Enolase-like_C_sf"/>
</dbReference>
<dbReference type="InterPro" id="IPR000941">
    <property type="entry name" value="Enolase"/>
</dbReference>
<protein>
    <recommendedName>
        <fullName evidence="3">phosphopyruvate hydratase</fullName>
        <ecNumber evidence="3">4.2.1.11</ecNumber>
    </recommendedName>
</protein>
<comment type="pathway">
    <text evidence="1">Carbohydrate degradation; glycolysis; pyruvate from D-glyceraldehyde 3-phosphate: step 4/5.</text>
</comment>
<evidence type="ECO:0000313" key="8">
    <source>
        <dbReference type="Proteomes" id="UP001359559"/>
    </source>
</evidence>
<dbReference type="GO" id="GO:0000287">
    <property type="term" value="F:magnesium ion binding"/>
    <property type="evidence" value="ECO:0007669"/>
    <property type="project" value="InterPro"/>
</dbReference>
<dbReference type="SMART" id="SM01192">
    <property type="entry name" value="Enolase_C"/>
    <property type="match status" value="1"/>
</dbReference>
<dbReference type="PANTHER" id="PTHR11902:SF46">
    <property type="entry name" value="ENOLASE 2"/>
    <property type="match status" value="1"/>
</dbReference>
<comment type="similarity">
    <text evidence="2">Belongs to the enolase family.</text>
</comment>
<evidence type="ECO:0000256" key="5">
    <source>
        <dbReference type="ARBA" id="ARBA00023239"/>
    </source>
</evidence>
<evidence type="ECO:0000256" key="2">
    <source>
        <dbReference type="ARBA" id="ARBA00009604"/>
    </source>
</evidence>
<reference evidence="7 8" key="1">
    <citation type="submission" date="2024-01" db="EMBL/GenBank/DDBJ databases">
        <title>The genomes of 5 underutilized Papilionoideae crops provide insights into root nodulation and disease resistance.</title>
        <authorList>
            <person name="Yuan L."/>
        </authorList>
    </citation>
    <scope>NUCLEOTIDE SEQUENCE [LARGE SCALE GENOMIC DNA]</scope>
    <source>
        <strain evidence="7">LY-2023</strain>
        <tissue evidence="7">Leaf</tissue>
    </source>
</reference>
<evidence type="ECO:0000256" key="3">
    <source>
        <dbReference type="ARBA" id="ARBA00012058"/>
    </source>
</evidence>
<dbReference type="Pfam" id="PF00113">
    <property type="entry name" value="Enolase_C"/>
    <property type="match status" value="1"/>
</dbReference>
<dbReference type="GO" id="GO:0000015">
    <property type="term" value="C:phosphopyruvate hydratase complex"/>
    <property type="evidence" value="ECO:0007669"/>
    <property type="project" value="InterPro"/>
</dbReference>
<evidence type="ECO:0000256" key="1">
    <source>
        <dbReference type="ARBA" id="ARBA00005031"/>
    </source>
</evidence>
<keyword evidence="5" id="KW-0456">Lyase</keyword>
<dbReference type="GO" id="GO:0004634">
    <property type="term" value="F:phosphopyruvate hydratase activity"/>
    <property type="evidence" value="ECO:0007669"/>
    <property type="project" value="UniProtKB-EC"/>
</dbReference>
<evidence type="ECO:0000256" key="4">
    <source>
        <dbReference type="ARBA" id="ARBA00023152"/>
    </source>
</evidence>
<keyword evidence="4" id="KW-0324">Glycolysis</keyword>
<evidence type="ECO:0000259" key="6">
    <source>
        <dbReference type="SMART" id="SM01192"/>
    </source>
</evidence>